<name>A0A8S5UA33_9CAUD</name>
<accession>A0A8S5UA33</accession>
<evidence type="ECO:0000313" key="1">
    <source>
        <dbReference type="EMBL" id="DAF91307.1"/>
    </source>
</evidence>
<evidence type="ECO:0008006" key="2">
    <source>
        <dbReference type="Google" id="ProtNLM"/>
    </source>
</evidence>
<dbReference type="InterPro" id="IPR054182">
    <property type="entry name" value="DUF6889"/>
</dbReference>
<dbReference type="EMBL" id="BK016049">
    <property type="protein sequence ID" value="DAF91307.1"/>
    <property type="molecule type" value="Genomic_DNA"/>
</dbReference>
<organism evidence="1">
    <name type="scientific">Podoviridae sp. ctIlt3</name>
    <dbReference type="NCBI Taxonomy" id="2825239"/>
    <lineage>
        <taxon>Viruses</taxon>
        <taxon>Duplodnaviria</taxon>
        <taxon>Heunggongvirae</taxon>
        <taxon>Uroviricota</taxon>
        <taxon>Caudoviricetes</taxon>
    </lineage>
</organism>
<sequence length="37" mass="4323">MKDGSIDLCDVAMMNDHLAVKADNHYRIEKWRESNES</sequence>
<reference evidence="1" key="1">
    <citation type="journal article" date="2021" name="Proc. Natl. Acad. Sci. U.S.A.">
        <title>A Catalog of Tens of Thousands of Viruses from Human Metagenomes Reveals Hidden Associations with Chronic Diseases.</title>
        <authorList>
            <person name="Tisza M.J."/>
            <person name="Buck C.B."/>
        </authorList>
    </citation>
    <scope>NUCLEOTIDE SEQUENCE</scope>
    <source>
        <strain evidence="1">CtIlt3</strain>
    </source>
</reference>
<proteinExistence type="predicted"/>
<dbReference type="Pfam" id="PF21829">
    <property type="entry name" value="DUF6889"/>
    <property type="match status" value="1"/>
</dbReference>
<protein>
    <recommendedName>
        <fullName evidence="2">NTP pyrophosphohydrolase</fullName>
    </recommendedName>
</protein>